<dbReference type="EMBL" id="JAXIOK010000014">
    <property type="protein sequence ID" value="KAK4755976.1"/>
    <property type="molecule type" value="Genomic_DNA"/>
</dbReference>
<organism evidence="1 2">
    <name type="scientific">Trapa incisa</name>
    <dbReference type="NCBI Taxonomy" id="236973"/>
    <lineage>
        <taxon>Eukaryota</taxon>
        <taxon>Viridiplantae</taxon>
        <taxon>Streptophyta</taxon>
        <taxon>Embryophyta</taxon>
        <taxon>Tracheophyta</taxon>
        <taxon>Spermatophyta</taxon>
        <taxon>Magnoliopsida</taxon>
        <taxon>eudicotyledons</taxon>
        <taxon>Gunneridae</taxon>
        <taxon>Pentapetalae</taxon>
        <taxon>rosids</taxon>
        <taxon>malvids</taxon>
        <taxon>Myrtales</taxon>
        <taxon>Lythraceae</taxon>
        <taxon>Trapa</taxon>
    </lineage>
</organism>
<accession>A0AAN7JWY9</accession>
<keyword evidence="2" id="KW-1185">Reference proteome</keyword>
<dbReference type="Proteomes" id="UP001345219">
    <property type="component" value="Chromosome 8"/>
</dbReference>
<gene>
    <name evidence="1" type="ORF">SAY87_009733</name>
</gene>
<proteinExistence type="predicted"/>
<sequence>MSPGYTATAICWNPDEVLLSGQPARKKAAKKATANQEKLCHRMEEASVFFETVLWAQSSGTFLKYTYYRRRKPPN</sequence>
<protein>
    <submittedName>
        <fullName evidence="1">Uncharacterized protein</fullName>
    </submittedName>
</protein>
<reference evidence="1 2" key="1">
    <citation type="journal article" date="2023" name="Hortic Res">
        <title>Pangenome of water caltrop reveals structural variations and asymmetric subgenome divergence after allopolyploidization.</title>
        <authorList>
            <person name="Zhang X."/>
            <person name="Chen Y."/>
            <person name="Wang L."/>
            <person name="Yuan Y."/>
            <person name="Fang M."/>
            <person name="Shi L."/>
            <person name="Lu R."/>
            <person name="Comes H.P."/>
            <person name="Ma Y."/>
            <person name="Chen Y."/>
            <person name="Huang G."/>
            <person name="Zhou Y."/>
            <person name="Zheng Z."/>
            <person name="Qiu Y."/>
        </authorList>
    </citation>
    <scope>NUCLEOTIDE SEQUENCE [LARGE SCALE GENOMIC DNA]</scope>
    <source>
        <tissue evidence="1">Roots</tissue>
    </source>
</reference>
<evidence type="ECO:0000313" key="1">
    <source>
        <dbReference type="EMBL" id="KAK4755976.1"/>
    </source>
</evidence>
<evidence type="ECO:0000313" key="2">
    <source>
        <dbReference type="Proteomes" id="UP001345219"/>
    </source>
</evidence>
<comment type="caution">
    <text evidence="1">The sequence shown here is derived from an EMBL/GenBank/DDBJ whole genome shotgun (WGS) entry which is preliminary data.</text>
</comment>
<name>A0AAN7JWY9_9MYRT</name>
<dbReference type="AlphaFoldDB" id="A0AAN7JWY9"/>